<dbReference type="Gene3D" id="1.20.1740.10">
    <property type="entry name" value="Amino acid/polyamine transporter I"/>
    <property type="match status" value="1"/>
</dbReference>
<feature type="transmembrane region" description="Helical" evidence="6">
    <location>
        <begin position="17"/>
        <end position="41"/>
    </location>
</feature>
<feature type="transmembrane region" description="Helical" evidence="6">
    <location>
        <begin position="281"/>
        <end position="303"/>
    </location>
</feature>
<evidence type="ECO:0000256" key="6">
    <source>
        <dbReference type="SAM" id="Phobius"/>
    </source>
</evidence>
<name>A0A1H5S5F1_9RHOB</name>
<feature type="transmembrane region" description="Helical" evidence="6">
    <location>
        <begin position="47"/>
        <end position="68"/>
    </location>
</feature>
<proteinExistence type="predicted"/>
<keyword evidence="3 6" id="KW-0812">Transmembrane</keyword>
<protein>
    <submittedName>
        <fullName evidence="7">Amino acid transporter</fullName>
    </submittedName>
</protein>
<dbReference type="Pfam" id="PF13520">
    <property type="entry name" value="AA_permease_2"/>
    <property type="match status" value="1"/>
</dbReference>
<dbReference type="PANTHER" id="PTHR42770:SF11">
    <property type="entry name" value="INNER MEMBRANE TRANSPORT PROTEIN YBAT"/>
    <property type="match status" value="1"/>
</dbReference>
<feature type="transmembrane region" description="Helical" evidence="6">
    <location>
        <begin position="191"/>
        <end position="211"/>
    </location>
</feature>
<feature type="transmembrane region" description="Helical" evidence="6">
    <location>
        <begin position="89"/>
        <end position="112"/>
    </location>
</feature>
<gene>
    <name evidence="7" type="ORF">SAMN05421751_101316</name>
</gene>
<organism evidence="7 8">
    <name type="scientific">Jhaorihella thermophila</name>
    <dbReference type="NCBI Taxonomy" id="488547"/>
    <lineage>
        <taxon>Bacteria</taxon>
        <taxon>Pseudomonadati</taxon>
        <taxon>Pseudomonadota</taxon>
        <taxon>Alphaproteobacteria</taxon>
        <taxon>Rhodobacterales</taxon>
        <taxon>Paracoccaceae</taxon>
        <taxon>Jhaorihella</taxon>
    </lineage>
</organism>
<evidence type="ECO:0000313" key="7">
    <source>
        <dbReference type="EMBL" id="SEF45037.1"/>
    </source>
</evidence>
<feature type="transmembrane region" description="Helical" evidence="6">
    <location>
        <begin position="132"/>
        <end position="149"/>
    </location>
</feature>
<feature type="transmembrane region" description="Helical" evidence="6">
    <location>
        <begin position="350"/>
        <end position="369"/>
    </location>
</feature>
<dbReference type="InterPro" id="IPR050367">
    <property type="entry name" value="APC_superfamily"/>
</dbReference>
<feature type="transmembrane region" description="Helical" evidence="6">
    <location>
        <begin position="381"/>
        <end position="402"/>
    </location>
</feature>
<dbReference type="Proteomes" id="UP000236742">
    <property type="component" value="Unassembled WGS sequence"/>
</dbReference>
<reference evidence="7 8" key="1">
    <citation type="submission" date="2016-10" db="EMBL/GenBank/DDBJ databases">
        <authorList>
            <person name="de Groot N.N."/>
        </authorList>
    </citation>
    <scope>NUCLEOTIDE SEQUENCE [LARGE SCALE GENOMIC DNA]</scope>
    <source>
        <strain evidence="7 8">DSM 23413</strain>
    </source>
</reference>
<dbReference type="PANTHER" id="PTHR42770">
    <property type="entry name" value="AMINO ACID TRANSPORTER-RELATED"/>
    <property type="match status" value="1"/>
</dbReference>
<evidence type="ECO:0000256" key="2">
    <source>
        <dbReference type="ARBA" id="ARBA00022475"/>
    </source>
</evidence>
<evidence type="ECO:0000313" key="8">
    <source>
        <dbReference type="Proteomes" id="UP000236742"/>
    </source>
</evidence>
<feature type="transmembrane region" description="Helical" evidence="6">
    <location>
        <begin position="232"/>
        <end position="254"/>
    </location>
</feature>
<dbReference type="GO" id="GO:0022857">
    <property type="term" value="F:transmembrane transporter activity"/>
    <property type="evidence" value="ECO:0007669"/>
    <property type="project" value="InterPro"/>
</dbReference>
<sequence length="445" mass="46894">MHHSPSKDSAPLRLPELVAIALGGMVGGGIFTILGISVATVGVWTPVAIALGGAVAALAAYSYVKLGVYYRDEGATYAFVKRSFPGHDFLAALIGWWVVFGYISTIALYAYTFASYAISGFAFADNDLVRKVVALSVIGGFLAVNLWSVHGMGRLEDLMVYTKIAILLVVAGVLWGNADVGLAEAAIARDGFPLLGILTIASVTFVAYEGFQLVINATNDMDRPDRNIPRAIYWAVAAATTIYVVLAIGAIAAIPFDDLIAKQEYALAAGASDVLGPVGEYLVIAGALLATMSAISGTLYGASRQMAAIARDGYLPPRLAERSGGIPRLAVAAMAICAMGLIVIGSLRLILEFGSITFLLVCFLMALTNHAKRGETGAHPWATVLSMTGLGAATVLILIYEAQHSPEQLAFVLTIYAVLTVMAAVYAHLSGRLRRPDAPPKLRRG</sequence>
<dbReference type="GO" id="GO:0005886">
    <property type="term" value="C:plasma membrane"/>
    <property type="evidence" value="ECO:0007669"/>
    <property type="project" value="UniProtKB-SubCell"/>
</dbReference>
<evidence type="ECO:0000256" key="4">
    <source>
        <dbReference type="ARBA" id="ARBA00022989"/>
    </source>
</evidence>
<evidence type="ECO:0000256" key="3">
    <source>
        <dbReference type="ARBA" id="ARBA00022692"/>
    </source>
</evidence>
<evidence type="ECO:0000256" key="1">
    <source>
        <dbReference type="ARBA" id="ARBA00004651"/>
    </source>
</evidence>
<feature type="transmembrane region" description="Helical" evidence="6">
    <location>
        <begin position="408"/>
        <end position="429"/>
    </location>
</feature>
<feature type="transmembrane region" description="Helical" evidence="6">
    <location>
        <begin position="158"/>
        <end position="176"/>
    </location>
</feature>
<dbReference type="OrthoDB" id="7065842at2"/>
<accession>A0A1H5S5F1</accession>
<keyword evidence="5 6" id="KW-0472">Membrane</keyword>
<evidence type="ECO:0000256" key="5">
    <source>
        <dbReference type="ARBA" id="ARBA00023136"/>
    </source>
</evidence>
<keyword evidence="2" id="KW-1003">Cell membrane</keyword>
<dbReference type="PIRSF" id="PIRSF006060">
    <property type="entry name" value="AA_transporter"/>
    <property type="match status" value="1"/>
</dbReference>
<comment type="subcellular location">
    <subcellularLocation>
        <location evidence="1">Cell membrane</location>
        <topology evidence="1">Multi-pass membrane protein</topology>
    </subcellularLocation>
</comment>
<keyword evidence="8" id="KW-1185">Reference proteome</keyword>
<dbReference type="AlphaFoldDB" id="A0A1H5S5F1"/>
<dbReference type="InterPro" id="IPR002293">
    <property type="entry name" value="AA/rel_permease1"/>
</dbReference>
<dbReference type="RefSeq" id="WP_104006343.1">
    <property type="nucleotide sequence ID" value="NZ_FNVD01000001.1"/>
</dbReference>
<dbReference type="EMBL" id="FNVD01000001">
    <property type="protein sequence ID" value="SEF45037.1"/>
    <property type="molecule type" value="Genomic_DNA"/>
</dbReference>
<keyword evidence="4 6" id="KW-1133">Transmembrane helix</keyword>
<feature type="transmembrane region" description="Helical" evidence="6">
    <location>
        <begin position="324"/>
        <end position="344"/>
    </location>
</feature>